<dbReference type="EMBL" id="FM164764">
    <property type="protein sequence ID" value="CAQ58456.1"/>
    <property type="molecule type" value="Genomic_DNA"/>
</dbReference>
<dbReference type="OrthoDB" id="14070at10239"/>
<reference evidence="2 3" key="1">
    <citation type="journal article" date="2008" name="J. Bacteriol.">
        <title>SRV, a new viral isolate from Stygiolobus and general properties of the crenarchaeal rudiviruses and their virus-host interactions.</title>
        <authorList>
            <person name="Vestergaard G."/>
            <person name="Shah S.A."/>
            <person name="Bize A."/>
            <person name="Reitberger W."/>
            <person name="Reuter M."/>
            <person name="Phan H."/>
            <person name="Briegel A."/>
            <person name="Rachel R."/>
            <person name="Garrett R.A."/>
            <person name="Prangishvili D."/>
        </authorList>
    </citation>
    <scope>NUCLEOTIDE SEQUENCE [LARGE SCALE GENOMIC DNA]</scope>
</reference>
<evidence type="ECO:0000259" key="1">
    <source>
        <dbReference type="Pfam" id="PF12193"/>
    </source>
</evidence>
<accession>B6EFC1</accession>
<organism evidence="2 3">
    <name type="scientific">Stygiolobus rod-shaped virus</name>
    <dbReference type="NCBI Taxonomy" id="537009"/>
    <lineage>
        <taxon>Viruses</taxon>
        <taxon>Adnaviria</taxon>
        <taxon>Zilligvirae</taxon>
        <taxon>Taleaviricota</taxon>
        <taxon>Tokiviricetes</taxon>
        <taxon>Ligamenvirales</taxon>
        <taxon>Rudiviridae</taxon>
        <taxon>Azorudivirus</taxon>
        <taxon>Azorudivirus furnasense</taxon>
        <taxon>Azorudivirus SRV</taxon>
    </lineage>
</organism>
<dbReference type="Pfam" id="PF12193">
    <property type="entry name" value="Sulf_coat_C"/>
    <property type="match status" value="1"/>
</dbReference>
<feature type="domain" description="Sulfolobus virus coat protein C-terminal" evidence="1">
    <location>
        <begin position="1"/>
        <end position="134"/>
    </location>
</feature>
<keyword evidence="3" id="KW-1185">Reference proteome</keyword>
<evidence type="ECO:0000313" key="2">
    <source>
        <dbReference type="EMBL" id="CAQ58456.1"/>
    </source>
</evidence>
<dbReference type="InterPro" id="IPR022014">
    <property type="entry name" value="Sulfobus_virus_coat_C"/>
</dbReference>
<evidence type="ECO:0000313" key="3">
    <source>
        <dbReference type="Proteomes" id="UP000203343"/>
    </source>
</evidence>
<sequence length="134" mass="14353">MAKGRTPRSFTQRYAKWNAKFTAFSNPTVASTILSNVAAIAQQNFQTNVPKFSSVNEQVSAVLTELGVTGPNRAIYQGYALKVARALNRLGGGQALVNMINGLKAYYISAFNANPSVLDAVTNIITGSPYGYVS</sequence>
<dbReference type="Gene3D" id="1.20.58.800">
    <property type="match status" value="1"/>
</dbReference>
<name>B6EFC1_9VIRU</name>
<protein>
    <recommendedName>
        <fullName evidence="1">Sulfolobus virus coat protein C-terminal domain-containing protein</fullName>
    </recommendedName>
</protein>
<dbReference type="Proteomes" id="UP000203343">
    <property type="component" value="Segment"/>
</dbReference>
<dbReference type="KEGG" id="vg:20964528"/>
<dbReference type="RefSeq" id="YP_009094240.1">
    <property type="nucleotide sequence ID" value="NC_025375.1"/>
</dbReference>
<dbReference type="GeneID" id="20964528"/>
<proteinExistence type="predicted"/>